<proteinExistence type="predicted"/>
<comment type="caution">
    <text evidence="1">The sequence shown here is derived from an EMBL/GenBank/DDBJ whole genome shotgun (WGS) entry which is preliminary data.</text>
</comment>
<evidence type="ECO:0000313" key="1">
    <source>
        <dbReference type="EMBL" id="GGO30933.1"/>
    </source>
</evidence>
<accession>A0A8H9LK16</accession>
<dbReference type="Proteomes" id="UP000653480">
    <property type="component" value="Unassembled WGS sequence"/>
</dbReference>
<evidence type="ECO:0000313" key="2">
    <source>
        <dbReference type="Proteomes" id="UP000653480"/>
    </source>
</evidence>
<organism evidence="1 2">
    <name type="scientific">Microbispora bryophytorum</name>
    <dbReference type="NCBI Taxonomy" id="1460882"/>
    <lineage>
        <taxon>Bacteria</taxon>
        <taxon>Bacillati</taxon>
        <taxon>Actinomycetota</taxon>
        <taxon>Actinomycetes</taxon>
        <taxon>Streptosporangiales</taxon>
        <taxon>Streptosporangiaceae</taxon>
        <taxon>Microbispora</taxon>
    </lineage>
</organism>
<name>A0A8H9LK16_9ACTN</name>
<gene>
    <name evidence="1" type="ORF">GCM10011574_67940</name>
</gene>
<keyword evidence="2" id="KW-1185">Reference proteome</keyword>
<reference evidence="1" key="1">
    <citation type="journal article" date="2014" name="Int. J. Syst. Evol. Microbiol.">
        <title>Complete genome sequence of Corynebacterium casei LMG S-19264T (=DSM 44701T), isolated from a smear-ripened cheese.</title>
        <authorList>
            <consortium name="US DOE Joint Genome Institute (JGI-PGF)"/>
            <person name="Walter F."/>
            <person name="Albersmeier A."/>
            <person name="Kalinowski J."/>
            <person name="Ruckert C."/>
        </authorList>
    </citation>
    <scope>NUCLEOTIDE SEQUENCE</scope>
    <source>
        <strain evidence="1">CGMCC 4.7138</strain>
    </source>
</reference>
<dbReference type="AlphaFoldDB" id="A0A8H9LK16"/>
<sequence length="92" mass="10618">MLWSDSWADQQRCLRALRQYGWHATAGRDFAAQVSGWATHELRRRIRLLTHACRLLTETVDDTARQAHTAAQQYIQAHPASDRPEARLTFTT</sequence>
<reference evidence="1" key="2">
    <citation type="submission" date="2020-09" db="EMBL/GenBank/DDBJ databases">
        <authorList>
            <person name="Sun Q."/>
            <person name="Zhou Y."/>
        </authorList>
    </citation>
    <scope>NUCLEOTIDE SEQUENCE</scope>
    <source>
        <strain evidence="1">CGMCC 4.7138</strain>
    </source>
</reference>
<protein>
    <submittedName>
        <fullName evidence="1">Uncharacterized protein</fullName>
    </submittedName>
</protein>
<dbReference type="EMBL" id="BMMN01000021">
    <property type="protein sequence ID" value="GGO30933.1"/>
    <property type="molecule type" value="Genomic_DNA"/>
</dbReference>